<sequence length="655" mass="71415">MPSGKPQLSITLPRNFTFHYTDGQLPKTPEPENRPRPEPPQLPKQMLRVRRRRPHRSDIVFPEPAMAGADVPIPTIEATEVCSQPSAPQAFMSEGEPSRGLLAPTHARRVFSPPKTPLGQIGTPMETAIAYRNNWEDDRFASAGESISRPSSSCSGFSDSSVSSRGTLDSLRSYGGSCTSPESDVSDPFTFLNASQKMPELASPLRERAPNPNKRFKIRNASSLTPEMDEHLWVTYIKYVQDPTVTPFKMLPGTAPPLGVCHRVVREAKRTWKGGKPLVPGRAQSSVKSGSPDTIKASGSGSCTPTGSDPRKSYPPWPRSESSVRRRLRELCKRKPHLSAHYSRLLQSRSPSPFQSSPNHHLGAQHSDHASFGPSEGHDNFSRDLGLSLATSTSATMQYGNPLSQLAAEEETPRPQRQAQFAQPMTGRSPAHQKSQSLQFGLGLGGLESHPQARQLGSSFFPEFVGQAQNAVNHPPSFGVQGPDAGGPVVLGPPLELHAPAPLPRSFKRRAQFHLDDAPPGLRQDLLHELFGAPAESSHRRVRSRGFSLGDMGEGARNRSLSSIFTPPSAEAEDDDANGTDAPTDQPLPQIVANDMSADYLMPPQTQPGEQIRRLGSPFSPKGFSNTFPRSFSGHHNLEPPVSFEERLGAFGHKY</sequence>
<feature type="region of interest" description="Disordered" evidence="1">
    <location>
        <begin position="347"/>
        <end position="384"/>
    </location>
</feature>
<feature type="compositionally biased region" description="Polar residues" evidence="1">
    <location>
        <begin position="1"/>
        <end position="14"/>
    </location>
</feature>
<feature type="compositionally biased region" description="Low complexity" evidence="1">
    <location>
        <begin position="415"/>
        <end position="424"/>
    </location>
</feature>
<evidence type="ECO:0000313" key="2">
    <source>
        <dbReference type="EMBL" id="KAF2457694.1"/>
    </source>
</evidence>
<accession>A0A6A6P1K6</accession>
<dbReference type="OrthoDB" id="419770at2759"/>
<feature type="compositionally biased region" description="Low complexity" evidence="1">
    <location>
        <begin position="347"/>
        <end position="358"/>
    </location>
</feature>
<feature type="region of interest" description="Disordered" evidence="1">
    <location>
        <begin position="406"/>
        <end position="436"/>
    </location>
</feature>
<feature type="region of interest" description="Disordered" evidence="1">
    <location>
        <begin position="537"/>
        <end position="588"/>
    </location>
</feature>
<feature type="region of interest" description="Disordered" evidence="1">
    <location>
        <begin position="273"/>
        <end position="325"/>
    </location>
</feature>
<name>A0A6A6P1K6_9PEZI</name>
<feature type="region of interest" description="Disordered" evidence="1">
    <location>
        <begin position="1"/>
        <end position="66"/>
    </location>
</feature>
<keyword evidence="3" id="KW-1185">Reference proteome</keyword>
<reference evidence="2" key="1">
    <citation type="journal article" date="2020" name="Stud. Mycol.">
        <title>101 Dothideomycetes genomes: a test case for predicting lifestyles and emergence of pathogens.</title>
        <authorList>
            <person name="Haridas S."/>
            <person name="Albert R."/>
            <person name="Binder M."/>
            <person name="Bloem J."/>
            <person name="Labutti K."/>
            <person name="Salamov A."/>
            <person name="Andreopoulos B."/>
            <person name="Baker S."/>
            <person name="Barry K."/>
            <person name="Bills G."/>
            <person name="Bluhm B."/>
            <person name="Cannon C."/>
            <person name="Castanera R."/>
            <person name="Culley D."/>
            <person name="Daum C."/>
            <person name="Ezra D."/>
            <person name="Gonzalez J."/>
            <person name="Henrissat B."/>
            <person name="Kuo A."/>
            <person name="Liang C."/>
            <person name="Lipzen A."/>
            <person name="Lutzoni F."/>
            <person name="Magnuson J."/>
            <person name="Mondo S."/>
            <person name="Nolan M."/>
            <person name="Ohm R."/>
            <person name="Pangilinan J."/>
            <person name="Park H.-J."/>
            <person name="Ramirez L."/>
            <person name="Alfaro M."/>
            <person name="Sun H."/>
            <person name="Tritt A."/>
            <person name="Yoshinaga Y."/>
            <person name="Zwiers L.-H."/>
            <person name="Turgeon B."/>
            <person name="Goodwin S."/>
            <person name="Spatafora J."/>
            <person name="Crous P."/>
            <person name="Grigoriev I."/>
        </authorList>
    </citation>
    <scope>NUCLEOTIDE SEQUENCE</scope>
    <source>
        <strain evidence="2">ATCC 16933</strain>
    </source>
</reference>
<evidence type="ECO:0000256" key="1">
    <source>
        <dbReference type="SAM" id="MobiDB-lite"/>
    </source>
</evidence>
<protein>
    <submittedName>
        <fullName evidence="2">Uncharacterized protein</fullName>
    </submittedName>
</protein>
<evidence type="ECO:0000313" key="3">
    <source>
        <dbReference type="Proteomes" id="UP000799766"/>
    </source>
</evidence>
<gene>
    <name evidence="2" type="ORF">BDY21DRAFT_363939</name>
</gene>
<feature type="compositionally biased region" description="Polar residues" evidence="1">
    <location>
        <begin position="283"/>
        <end position="307"/>
    </location>
</feature>
<proteinExistence type="predicted"/>
<feature type="region of interest" description="Disordered" evidence="1">
    <location>
        <begin position="143"/>
        <end position="181"/>
    </location>
</feature>
<dbReference type="Proteomes" id="UP000799766">
    <property type="component" value="Unassembled WGS sequence"/>
</dbReference>
<dbReference type="EMBL" id="MU001680">
    <property type="protein sequence ID" value="KAF2457694.1"/>
    <property type="molecule type" value="Genomic_DNA"/>
</dbReference>
<dbReference type="AlphaFoldDB" id="A0A6A6P1K6"/>
<organism evidence="2 3">
    <name type="scientific">Lineolata rhizophorae</name>
    <dbReference type="NCBI Taxonomy" id="578093"/>
    <lineage>
        <taxon>Eukaryota</taxon>
        <taxon>Fungi</taxon>
        <taxon>Dikarya</taxon>
        <taxon>Ascomycota</taxon>
        <taxon>Pezizomycotina</taxon>
        <taxon>Dothideomycetes</taxon>
        <taxon>Dothideomycetes incertae sedis</taxon>
        <taxon>Lineolatales</taxon>
        <taxon>Lineolataceae</taxon>
        <taxon>Lineolata</taxon>
    </lineage>
</organism>
<feature type="compositionally biased region" description="Low complexity" evidence="1">
    <location>
        <begin position="146"/>
        <end position="164"/>
    </location>
</feature>